<evidence type="ECO:0000256" key="14">
    <source>
        <dbReference type="PROSITE-ProRule" id="PRU01360"/>
    </source>
</evidence>
<sequence length="871" mass="94912">MHAGSFRSSRVEQHLYPNALLDATSESHQTNMYENVTDSDWHLIKCEKFVSLALRCRLSRPASQHTIIQVSRHVPVPAGITPMLRPLLPSLASLVALGLSAAALASPVQLDLPAQALSRSLAQLSQASGMQISVDDQLLASKQAPAIRGSLEPAQALNQLLLGSGLDAQVQGNAARVFQPSSGGSMTLGNVDISAQAGIAGMATTEGSGSYTTGSMSSATGLPLSIRETPQSVSVITRQRIEDQGMNDLNDVVKYAPGVTLRKFGSDRQQFLARGFTIDNLMYDGLPTIVSTFTLDTISGADLALYDRVEVVRGATGLMTGAGSPSATLNLIRKRPTATPQVSVTTSAGSWDRYRTEVDASNRLNDSGTLRGRVVAAYDTGNSFVDERDKERQTFYGVLEADLNESTTWTIGASKQRDDATSDWGSLPSGPNGENLHLPRSTFLSNDWAYWDRENVSVFTDLTHRFDNGWSSKLAATRIWAESDMYSNYLTASGTGYGQAAGEYDTTDVQTSLDGSLSGPFQLLGRQHELMLGVSRREEKFDQKGGFYGSTPVDIYTFNPNLIAKPDPATRTAYVNQNTATEEGVYAAARFNPIDPLHVIVGSRVSWYDYQNRSASNGDYKVIREVTPYAGIVYDLNDTYSAYASYTEIFKPQNQLDVGGGVLDPMTGESYEIGLKGEYFDGGLNASLAVFDMTQENRAYAIVNPPVTCQQQNRVCYEAAVEVRSRGIDAEISGQLTPDWQASASYTLVLSQYVKDRTNDKGDLFAPNQPKHLFKAATSYHLPGNLNKWRVGADVLAQSETYNRVGTGHSEQDAYAVVGLMAGYRFDEHWDARVNLNNVFDEKYWQGIPLATGSGVYGDPRNLMVSLKWSL</sequence>
<keyword evidence="3 14" id="KW-0813">Transport</keyword>
<dbReference type="Pfam" id="PF00593">
    <property type="entry name" value="TonB_dep_Rec_b-barrel"/>
    <property type="match status" value="1"/>
</dbReference>
<dbReference type="AlphaFoldDB" id="A0A3M5GBC3"/>
<evidence type="ECO:0000313" key="17">
    <source>
        <dbReference type="EMBL" id="RMS83744.1"/>
    </source>
</evidence>
<evidence type="ECO:0000313" key="18">
    <source>
        <dbReference type="Proteomes" id="UP000268887"/>
    </source>
</evidence>
<evidence type="ECO:0000256" key="7">
    <source>
        <dbReference type="ARBA" id="ARBA00022729"/>
    </source>
</evidence>
<evidence type="ECO:0000256" key="5">
    <source>
        <dbReference type="ARBA" id="ARBA00022496"/>
    </source>
</evidence>
<organism evidence="17 18">
    <name type="scientific">Pseudomonas savastanoi</name>
    <name type="common">Pseudomonas syringae pv. savastanoi</name>
    <dbReference type="NCBI Taxonomy" id="29438"/>
    <lineage>
        <taxon>Bacteria</taxon>
        <taxon>Pseudomonadati</taxon>
        <taxon>Pseudomonadota</taxon>
        <taxon>Gammaproteobacteria</taxon>
        <taxon>Pseudomonadales</taxon>
        <taxon>Pseudomonadaceae</taxon>
        <taxon>Pseudomonas</taxon>
    </lineage>
</organism>
<evidence type="ECO:0000256" key="10">
    <source>
        <dbReference type="ARBA" id="ARBA00023077"/>
    </source>
</evidence>
<evidence type="ECO:0000259" key="16">
    <source>
        <dbReference type="SMART" id="SM00965"/>
    </source>
</evidence>
<dbReference type="InterPro" id="IPR039426">
    <property type="entry name" value="TonB-dep_rcpt-like"/>
</dbReference>
<evidence type="ECO:0000256" key="9">
    <source>
        <dbReference type="ARBA" id="ARBA00023065"/>
    </source>
</evidence>
<keyword evidence="9" id="KW-0406">Ion transport</keyword>
<dbReference type="PROSITE" id="PS52016">
    <property type="entry name" value="TONB_DEPENDENT_REC_3"/>
    <property type="match status" value="1"/>
</dbReference>
<dbReference type="PANTHER" id="PTHR32552:SF74">
    <property type="entry name" value="HYDROXAMATE SIDEROPHORE RECEPTOR FHUE"/>
    <property type="match status" value="1"/>
</dbReference>
<dbReference type="Pfam" id="PF07660">
    <property type="entry name" value="STN"/>
    <property type="match status" value="1"/>
</dbReference>
<comment type="similarity">
    <text evidence="2 14 15">Belongs to the TonB-dependent receptor family.</text>
</comment>
<keyword evidence="4 14" id="KW-1134">Transmembrane beta strand</keyword>
<protein>
    <submittedName>
        <fullName evidence="17">Outer membrane ferripyoverdine receptor</fullName>
    </submittedName>
</protein>
<dbReference type="InterPro" id="IPR000531">
    <property type="entry name" value="Beta-barrel_TonB"/>
</dbReference>
<dbReference type="FunFam" id="2.170.130.10:FF:000010">
    <property type="entry name" value="Ferripyoverdine receptor"/>
    <property type="match status" value="1"/>
</dbReference>
<dbReference type="InterPro" id="IPR036942">
    <property type="entry name" value="Beta-barrel_TonB_sf"/>
</dbReference>
<dbReference type="NCBIfam" id="TIGR01783">
    <property type="entry name" value="TonB-siderophor"/>
    <property type="match status" value="1"/>
</dbReference>
<reference evidence="17 18" key="1">
    <citation type="submission" date="2018-08" db="EMBL/GenBank/DDBJ databases">
        <title>Recombination of ecologically and evolutionarily significant loci maintains genetic cohesion in the Pseudomonas syringae species complex.</title>
        <authorList>
            <person name="Dillon M."/>
            <person name="Thakur S."/>
            <person name="Almeida R.N.D."/>
            <person name="Weir B.S."/>
            <person name="Guttman D.S."/>
        </authorList>
    </citation>
    <scope>NUCLEOTIDE SEQUENCE [LARGE SCALE GENOMIC DNA]</scope>
    <source>
        <strain evidence="17 18">ICMP 13927</strain>
    </source>
</reference>
<keyword evidence="6 14" id="KW-0812">Transmembrane</keyword>
<evidence type="ECO:0000256" key="4">
    <source>
        <dbReference type="ARBA" id="ARBA00022452"/>
    </source>
</evidence>
<dbReference type="GO" id="GO:0015344">
    <property type="term" value="F:siderophore uptake transmembrane transporter activity"/>
    <property type="evidence" value="ECO:0007669"/>
    <property type="project" value="TreeGrafter"/>
</dbReference>
<comment type="caution">
    <text evidence="17">The sequence shown here is derived from an EMBL/GenBank/DDBJ whole genome shotgun (WGS) entry which is preliminary data.</text>
</comment>
<evidence type="ECO:0000256" key="1">
    <source>
        <dbReference type="ARBA" id="ARBA00004571"/>
    </source>
</evidence>
<proteinExistence type="inferred from homology"/>
<evidence type="ECO:0000256" key="13">
    <source>
        <dbReference type="ARBA" id="ARBA00023237"/>
    </source>
</evidence>
<dbReference type="Gene3D" id="2.170.130.10">
    <property type="entry name" value="TonB-dependent receptor, plug domain"/>
    <property type="match status" value="1"/>
</dbReference>
<keyword evidence="5" id="KW-0410">Iron transport</keyword>
<evidence type="ECO:0000256" key="12">
    <source>
        <dbReference type="ARBA" id="ARBA00023170"/>
    </source>
</evidence>
<evidence type="ECO:0000256" key="2">
    <source>
        <dbReference type="ARBA" id="ARBA00009810"/>
    </source>
</evidence>
<keyword evidence="11 14" id="KW-0472">Membrane</keyword>
<evidence type="ECO:0000256" key="8">
    <source>
        <dbReference type="ARBA" id="ARBA00023004"/>
    </source>
</evidence>
<dbReference type="Proteomes" id="UP000268887">
    <property type="component" value="Unassembled WGS sequence"/>
</dbReference>
<dbReference type="Pfam" id="PF07715">
    <property type="entry name" value="Plug"/>
    <property type="match status" value="1"/>
</dbReference>
<feature type="domain" description="Secretin/TonB short N-terminal" evidence="16">
    <location>
        <begin position="130"/>
        <end position="180"/>
    </location>
</feature>
<dbReference type="InterPro" id="IPR012910">
    <property type="entry name" value="Plug_dom"/>
</dbReference>
<keyword evidence="12 17" id="KW-0675">Receptor</keyword>
<evidence type="ECO:0000256" key="6">
    <source>
        <dbReference type="ARBA" id="ARBA00022692"/>
    </source>
</evidence>
<dbReference type="Gene3D" id="3.55.50.30">
    <property type="match status" value="1"/>
</dbReference>
<dbReference type="GO" id="GO:0038023">
    <property type="term" value="F:signaling receptor activity"/>
    <property type="evidence" value="ECO:0007669"/>
    <property type="project" value="InterPro"/>
</dbReference>
<dbReference type="PANTHER" id="PTHR32552">
    <property type="entry name" value="FERRICHROME IRON RECEPTOR-RELATED"/>
    <property type="match status" value="1"/>
</dbReference>
<dbReference type="InterPro" id="IPR010105">
    <property type="entry name" value="TonB_sidphr_rcpt"/>
</dbReference>
<dbReference type="Gene3D" id="2.40.170.20">
    <property type="entry name" value="TonB-dependent receptor, beta-barrel domain"/>
    <property type="match status" value="1"/>
</dbReference>
<dbReference type="GO" id="GO:0015891">
    <property type="term" value="P:siderophore transport"/>
    <property type="evidence" value="ECO:0007669"/>
    <property type="project" value="InterPro"/>
</dbReference>
<accession>A0A3M5GBC3</accession>
<evidence type="ECO:0000256" key="3">
    <source>
        <dbReference type="ARBA" id="ARBA00022448"/>
    </source>
</evidence>
<dbReference type="SUPFAM" id="SSF56935">
    <property type="entry name" value="Porins"/>
    <property type="match status" value="1"/>
</dbReference>
<keyword evidence="10 15" id="KW-0798">TonB box</keyword>
<comment type="subcellular location">
    <subcellularLocation>
        <location evidence="1 14">Cell outer membrane</location>
        <topology evidence="1 14">Multi-pass membrane protein</topology>
    </subcellularLocation>
</comment>
<dbReference type="SMART" id="SM00965">
    <property type="entry name" value="STN"/>
    <property type="match status" value="1"/>
</dbReference>
<keyword evidence="13 14" id="KW-0998">Cell outer membrane</keyword>
<dbReference type="InterPro" id="IPR037066">
    <property type="entry name" value="Plug_dom_sf"/>
</dbReference>
<keyword evidence="8" id="KW-0408">Iron</keyword>
<name>A0A3M5GBC3_PSESS</name>
<evidence type="ECO:0000256" key="11">
    <source>
        <dbReference type="ARBA" id="ARBA00023136"/>
    </source>
</evidence>
<keyword evidence="7" id="KW-0732">Signal</keyword>
<dbReference type="GO" id="GO:0009279">
    <property type="term" value="C:cell outer membrane"/>
    <property type="evidence" value="ECO:0007669"/>
    <property type="project" value="UniProtKB-SubCell"/>
</dbReference>
<dbReference type="InterPro" id="IPR011662">
    <property type="entry name" value="Secretin/TonB_short_N"/>
</dbReference>
<dbReference type="CDD" id="cd01347">
    <property type="entry name" value="ligand_gated_channel"/>
    <property type="match status" value="1"/>
</dbReference>
<evidence type="ECO:0000256" key="15">
    <source>
        <dbReference type="RuleBase" id="RU003357"/>
    </source>
</evidence>
<dbReference type="EMBL" id="RBSV01000152">
    <property type="protein sequence ID" value="RMS83744.1"/>
    <property type="molecule type" value="Genomic_DNA"/>
</dbReference>
<gene>
    <name evidence="17" type="ORF">ALP60_100918</name>
</gene>